<dbReference type="GO" id="GO:0004081">
    <property type="term" value="F:bis(5'-nucleosyl)-tetraphosphatase (asymmetrical) activity"/>
    <property type="evidence" value="ECO:0007669"/>
    <property type="project" value="TreeGrafter"/>
</dbReference>
<dbReference type="CDD" id="cd07067">
    <property type="entry name" value="HP_PGM_like"/>
    <property type="match status" value="1"/>
</dbReference>
<gene>
    <name evidence="3" type="ORF">SAC06_01270</name>
</gene>
<dbReference type="SUPFAM" id="SSF55811">
    <property type="entry name" value="Nudix"/>
    <property type="match status" value="1"/>
</dbReference>
<dbReference type="EMBL" id="CP138335">
    <property type="protein sequence ID" value="XBW08217.1"/>
    <property type="molecule type" value="Genomic_DNA"/>
</dbReference>
<dbReference type="SUPFAM" id="SSF53254">
    <property type="entry name" value="Phosphoglycerate mutase-like"/>
    <property type="match status" value="1"/>
</dbReference>
<dbReference type="InterPro" id="IPR000086">
    <property type="entry name" value="NUDIX_hydrolase_dom"/>
</dbReference>
<dbReference type="KEGG" id="sapp:SAC06_01270"/>
<dbReference type="PROSITE" id="PS51462">
    <property type="entry name" value="NUDIX"/>
    <property type="match status" value="1"/>
</dbReference>
<dbReference type="AlphaFoldDB" id="A0AAU7VA74"/>
<dbReference type="PROSITE" id="PS00893">
    <property type="entry name" value="NUDIX_BOX"/>
    <property type="match status" value="1"/>
</dbReference>
<feature type="domain" description="Nudix hydrolase" evidence="2">
    <location>
        <begin position="6"/>
        <end position="154"/>
    </location>
</feature>
<dbReference type="Gene3D" id="3.40.50.1240">
    <property type="entry name" value="Phosphoglycerate mutase-like"/>
    <property type="match status" value="1"/>
</dbReference>
<dbReference type="InterPro" id="IPR020084">
    <property type="entry name" value="NUDIX_hydrolase_CS"/>
</dbReference>
<reference evidence="3" key="1">
    <citation type="submission" date="2023-11" db="EMBL/GenBank/DDBJ databases">
        <title>Scrofimicrobium hongkongense sp. nov., isolated from a patient with peritonitis.</title>
        <authorList>
            <person name="Lao H.Y."/>
            <person name="Wong A.Y.P."/>
            <person name="Ng T.L."/>
            <person name="Wong R.Y.L."/>
            <person name="Yau M.C.Y."/>
            <person name="Lam J.Y.W."/>
            <person name="Siu G.K.H."/>
        </authorList>
    </citation>
    <scope>NUCLEOTIDE SEQUENCE</scope>
    <source>
        <strain evidence="3">R131</strain>
    </source>
</reference>
<dbReference type="SMART" id="SM00855">
    <property type="entry name" value="PGAM"/>
    <property type="match status" value="1"/>
</dbReference>
<accession>A0AAU7VA74</accession>
<name>A0AAU7VA74_9ACTO</name>
<evidence type="ECO:0000313" key="3">
    <source>
        <dbReference type="EMBL" id="XBW08217.1"/>
    </source>
</evidence>
<dbReference type="Pfam" id="PF00300">
    <property type="entry name" value="His_Phos_1"/>
    <property type="match status" value="1"/>
</dbReference>
<organism evidence="3">
    <name type="scientific">Scrofimicrobium appendicitidis</name>
    <dbReference type="NCBI Taxonomy" id="3079930"/>
    <lineage>
        <taxon>Bacteria</taxon>
        <taxon>Bacillati</taxon>
        <taxon>Actinomycetota</taxon>
        <taxon>Actinomycetes</taxon>
        <taxon>Actinomycetales</taxon>
        <taxon>Actinomycetaceae</taxon>
        <taxon>Scrofimicrobium</taxon>
    </lineage>
</organism>
<dbReference type="RefSeq" id="WP_350258416.1">
    <property type="nucleotide sequence ID" value="NZ_CP138335.1"/>
</dbReference>
<dbReference type="InterPro" id="IPR029033">
    <property type="entry name" value="His_PPase_superfam"/>
</dbReference>
<dbReference type="PANTHER" id="PTHR21340">
    <property type="entry name" value="DIADENOSINE 5,5-P1,P4-TETRAPHOSPHATE PYROPHOSPHOHYDROLASE MUTT"/>
    <property type="match status" value="1"/>
</dbReference>
<keyword evidence="1 3" id="KW-0378">Hydrolase</keyword>
<sequence length="326" mass="36431">MALPQRLIRSAGALVWRPVGDLPEPGTPLGPNDIQVLLVHRPRYRDWSWPKGKAELNEPLAQTAVREVEEETGELVYLQKPLTLQRYRLGSGQTKEVHYWAAQALGPDPAKAARPPVERAPSKEIDQARWCRPSKARQILTRRGDRRLLTELLQHGARGELTSSTVILLRHAKARSRKKWEGSEADRPLTRLGGMQALDLPPLLSAFGANHLISSPWLRCRQTVGPYAELTRLPIHTDDVLTEDADPRGATELMRSLLAERTGVHVVSLHRPGLPALLQPLLEGGLRSPGVEEGLRTAEMFVAHVSHGDQPRVLDLERHIPYTYLT</sequence>
<dbReference type="InterPro" id="IPR013078">
    <property type="entry name" value="His_Pase_superF_clade-1"/>
</dbReference>
<dbReference type="Pfam" id="PF00293">
    <property type="entry name" value="NUDIX"/>
    <property type="match status" value="1"/>
</dbReference>
<dbReference type="GO" id="GO:0006167">
    <property type="term" value="P:AMP biosynthetic process"/>
    <property type="evidence" value="ECO:0007669"/>
    <property type="project" value="TreeGrafter"/>
</dbReference>
<dbReference type="CDD" id="cd03673">
    <property type="entry name" value="NUDIX_Ap6A_hydrolase"/>
    <property type="match status" value="1"/>
</dbReference>
<dbReference type="Gene3D" id="3.90.79.10">
    <property type="entry name" value="Nucleoside Triphosphate Pyrophosphohydrolase"/>
    <property type="match status" value="1"/>
</dbReference>
<dbReference type="PANTHER" id="PTHR21340:SF0">
    <property type="entry name" value="BIS(5'-NUCLEOSYL)-TETRAPHOSPHATASE [ASYMMETRICAL]"/>
    <property type="match status" value="1"/>
</dbReference>
<proteinExistence type="predicted"/>
<dbReference type="EC" id="3.6.-.-" evidence="3"/>
<dbReference type="InterPro" id="IPR051325">
    <property type="entry name" value="Nudix_hydrolase_domain"/>
</dbReference>
<protein>
    <submittedName>
        <fullName evidence="3">NUDIX hydrolase</fullName>
        <ecNumber evidence="3">3.6.-.-</ecNumber>
    </submittedName>
</protein>
<dbReference type="GO" id="GO:0006754">
    <property type="term" value="P:ATP biosynthetic process"/>
    <property type="evidence" value="ECO:0007669"/>
    <property type="project" value="TreeGrafter"/>
</dbReference>
<evidence type="ECO:0000256" key="1">
    <source>
        <dbReference type="ARBA" id="ARBA00022801"/>
    </source>
</evidence>
<evidence type="ECO:0000259" key="2">
    <source>
        <dbReference type="PROSITE" id="PS51462"/>
    </source>
</evidence>
<dbReference type="InterPro" id="IPR015797">
    <property type="entry name" value="NUDIX_hydrolase-like_dom_sf"/>
</dbReference>